<keyword evidence="1" id="KW-1133">Transmembrane helix</keyword>
<protein>
    <submittedName>
        <fullName evidence="2">Uncharacterized protein</fullName>
    </submittedName>
</protein>
<evidence type="ECO:0000256" key="1">
    <source>
        <dbReference type="SAM" id="Phobius"/>
    </source>
</evidence>
<keyword evidence="1" id="KW-0472">Membrane</keyword>
<dbReference type="Proteomes" id="UP000240010">
    <property type="component" value="Unassembled WGS sequence"/>
</dbReference>
<accession>A0A2S6HEZ1</accession>
<feature type="transmembrane region" description="Helical" evidence="1">
    <location>
        <begin position="38"/>
        <end position="60"/>
    </location>
</feature>
<evidence type="ECO:0000313" key="3">
    <source>
        <dbReference type="Proteomes" id="UP000240010"/>
    </source>
</evidence>
<proteinExistence type="predicted"/>
<reference evidence="2 3" key="1">
    <citation type="submission" date="2018-02" db="EMBL/GenBank/DDBJ databases">
        <title>Subsurface microbial communities from deep shales in Ohio and West Virginia, USA.</title>
        <authorList>
            <person name="Wrighton K."/>
        </authorList>
    </citation>
    <scope>NUCLEOTIDE SEQUENCE [LARGE SCALE GENOMIC DNA]</scope>
    <source>
        <strain evidence="2 3">OWC-DMM</strain>
    </source>
</reference>
<dbReference type="AlphaFoldDB" id="A0A2S6HEZ1"/>
<dbReference type="RefSeq" id="WP_146086210.1">
    <property type="nucleotide sequence ID" value="NZ_PTIZ01000004.1"/>
</dbReference>
<gene>
    <name evidence="2" type="ORF">B0F87_104127</name>
</gene>
<feature type="transmembrane region" description="Helical" evidence="1">
    <location>
        <begin position="6"/>
        <end position="31"/>
    </location>
</feature>
<sequence length="104" mass="11797">MNKPEWILYCRSFLLTMGAGLVLFSFWFAVVNYIRNEFMALPPISIFIAFNIIGGLLVHYGICSNDKKVESMANSASKHWASFIVMLIAYPVYLVLSSKRKPNA</sequence>
<name>A0A2S6HEZ1_9GAMM</name>
<dbReference type="EMBL" id="PTIZ01000004">
    <property type="protein sequence ID" value="PPK76037.1"/>
    <property type="molecule type" value="Genomic_DNA"/>
</dbReference>
<organism evidence="2 3">
    <name type="scientific">Methylobacter tundripaludum</name>
    <dbReference type="NCBI Taxonomy" id="173365"/>
    <lineage>
        <taxon>Bacteria</taxon>
        <taxon>Pseudomonadati</taxon>
        <taxon>Pseudomonadota</taxon>
        <taxon>Gammaproteobacteria</taxon>
        <taxon>Methylococcales</taxon>
        <taxon>Methylococcaceae</taxon>
        <taxon>Methylobacter</taxon>
    </lineage>
</organism>
<comment type="caution">
    <text evidence="2">The sequence shown here is derived from an EMBL/GenBank/DDBJ whole genome shotgun (WGS) entry which is preliminary data.</text>
</comment>
<feature type="transmembrane region" description="Helical" evidence="1">
    <location>
        <begin position="80"/>
        <end position="96"/>
    </location>
</feature>
<keyword evidence="1" id="KW-0812">Transmembrane</keyword>
<evidence type="ECO:0000313" key="2">
    <source>
        <dbReference type="EMBL" id="PPK76037.1"/>
    </source>
</evidence>